<proteinExistence type="predicted"/>
<evidence type="ECO:0000256" key="2">
    <source>
        <dbReference type="SAM" id="MobiDB-lite"/>
    </source>
</evidence>
<accession>A0A1Y1HRT3</accession>
<dbReference type="EMBL" id="DF237027">
    <property type="protein sequence ID" value="GAQ81345.1"/>
    <property type="molecule type" value="Genomic_DNA"/>
</dbReference>
<feature type="compositionally biased region" description="Basic and acidic residues" evidence="2">
    <location>
        <begin position="972"/>
        <end position="986"/>
    </location>
</feature>
<evidence type="ECO:0000313" key="4">
    <source>
        <dbReference type="Proteomes" id="UP000054558"/>
    </source>
</evidence>
<evidence type="ECO:0000256" key="1">
    <source>
        <dbReference type="SAM" id="Coils"/>
    </source>
</evidence>
<name>A0A1Y1HRT3_KLENI</name>
<feature type="compositionally biased region" description="Basic and acidic residues" evidence="2">
    <location>
        <begin position="1021"/>
        <end position="1047"/>
    </location>
</feature>
<organism evidence="3 4">
    <name type="scientific">Klebsormidium nitens</name>
    <name type="common">Green alga</name>
    <name type="synonym">Ulothrix nitens</name>
    <dbReference type="NCBI Taxonomy" id="105231"/>
    <lineage>
        <taxon>Eukaryota</taxon>
        <taxon>Viridiplantae</taxon>
        <taxon>Streptophyta</taxon>
        <taxon>Klebsormidiophyceae</taxon>
        <taxon>Klebsormidiales</taxon>
        <taxon>Klebsormidiaceae</taxon>
        <taxon>Klebsormidium</taxon>
    </lineage>
</organism>
<reference evidence="3 4" key="1">
    <citation type="journal article" date="2014" name="Nat. Commun.">
        <title>Klebsormidium flaccidum genome reveals primary factors for plant terrestrial adaptation.</title>
        <authorList>
            <person name="Hori K."/>
            <person name="Maruyama F."/>
            <person name="Fujisawa T."/>
            <person name="Togashi T."/>
            <person name="Yamamoto N."/>
            <person name="Seo M."/>
            <person name="Sato S."/>
            <person name="Yamada T."/>
            <person name="Mori H."/>
            <person name="Tajima N."/>
            <person name="Moriyama T."/>
            <person name="Ikeuchi M."/>
            <person name="Watanabe M."/>
            <person name="Wada H."/>
            <person name="Kobayashi K."/>
            <person name="Saito M."/>
            <person name="Masuda T."/>
            <person name="Sasaki-Sekimoto Y."/>
            <person name="Mashiguchi K."/>
            <person name="Awai K."/>
            <person name="Shimojima M."/>
            <person name="Masuda S."/>
            <person name="Iwai M."/>
            <person name="Nobusawa T."/>
            <person name="Narise T."/>
            <person name="Kondo S."/>
            <person name="Saito H."/>
            <person name="Sato R."/>
            <person name="Murakawa M."/>
            <person name="Ihara Y."/>
            <person name="Oshima-Yamada Y."/>
            <person name="Ohtaka K."/>
            <person name="Satoh M."/>
            <person name="Sonobe K."/>
            <person name="Ishii M."/>
            <person name="Ohtani R."/>
            <person name="Kanamori-Sato M."/>
            <person name="Honoki R."/>
            <person name="Miyazaki D."/>
            <person name="Mochizuki H."/>
            <person name="Umetsu J."/>
            <person name="Higashi K."/>
            <person name="Shibata D."/>
            <person name="Kamiya Y."/>
            <person name="Sato N."/>
            <person name="Nakamura Y."/>
            <person name="Tabata S."/>
            <person name="Ida S."/>
            <person name="Kurokawa K."/>
            <person name="Ohta H."/>
        </authorList>
    </citation>
    <scope>NUCLEOTIDE SEQUENCE [LARGE SCALE GENOMIC DNA]</scope>
    <source>
        <strain evidence="3 4">NIES-2285</strain>
    </source>
</reference>
<dbReference type="AlphaFoldDB" id="A0A1Y1HRT3"/>
<protein>
    <submittedName>
        <fullName evidence="3">Uncharacterized protein</fullName>
    </submittedName>
</protein>
<dbReference type="OrthoDB" id="2011628at2759"/>
<sequence>MDKGDQELMFGPAYYGDPGVPHGDPEVFLTLIYGYLFARAYKWVLKDDAARDHSSPFDHWLVAENSRLKRQWEALRNYKEGSKKKAPSVRDMSSAGEPRGKWDRVMMSGHFHMPSFQAYPHDFVYPQEKGDRPSNLPHLIPPHREIPLHDFQANTLEEDEYVLKAMELVGNDDLAPGEEGFDEEDKLAFMRAKLERKKLEMPENKNKVNLNELLEQTLDKDEAWQEEYVQAFSDIDEARLAAQEQIPLGRGEEFILEKASEQLPPEKISDYTEAQLRGEEQMEMKKRVLTNPRFDDRGEPLDVKKRREIARARIQADAEKKREAYVQRVQALESKLDKLDAEAAAAEAAGDPAAEKKVAAIEKAEQELQALQDAQSRTESAVKEAIENFGDDDFVLYGKEQDPDQEWWEKREQMRAQQQADEVPEYYDEDDVEVAHRLHVRDAEKGGIDPIDAEFETDFTPEEQALINFQDETPMYPTLGIVRGNANTALRPQRLVDKSGVVFDTVDEEIRTHSRLTLDPTQEDPRFQEWRYRLLGKEDGVNGKDLVPKVAEGLYRTAVAPAWEDFIPVITKPHSMLSRFFKMKMNDNMPPIATHDDDITPWGEESSANADLATYVERQLKVTGQKPDEKTLKDLGIGWFTRPDGAFNIPRGSRAAYERKERLAYEMYRADVAQRKTGPTFKALSRSEAVDKYFNKLGAISSELSAGEKEAPVPEFEEIPRYPGYLFASNGSGLGISPSGDYVVAMDTSNQLEAKTPKRVYSAAELKKKEPGVDWDGELKALGEAHGVEALAATKEERARILRQNAQRKFRERAARFKDLDDQDVEFLEASRERLRQRTPQEKRVGGKNVKELYAQHRQFSPMSAWTFINGLRSKKDTEQWNASDQRRRYDLETQGFVTEDAPQEEREHWGDKLKLFGPKSLTPLQREVVRGDQEKKKEDEKKWGVPGEWNMFKKAPREMLQPDVPSAGGRRGGEAHGGRQEEKGGIEIFGIRIGGAPKDRPVWETRKDKKSDKMVFFPREMQDEDPRERGIDRSGGKPRRKEFMRDADVRYPRLRDDYGIHEPDVREFVPQTRKAELTYEKDEDPVDPEFW</sequence>
<feature type="region of interest" description="Disordered" evidence="2">
    <location>
        <begin position="925"/>
        <end position="992"/>
    </location>
</feature>
<keyword evidence="4" id="KW-1185">Reference proteome</keyword>
<feature type="compositionally biased region" description="Basic and acidic residues" evidence="2">
    <location>
        <begin position="928"/>
        <end position="944"/>
    </location>
</feature>
<evidence type="ECO:0000313" key="3">
    <source>
        <dbReference type="EMBL" id="GAQ81345.1"/>
    </source>
</evidence>
<keyword evidence="1" id="KW-0175">Coiled coil</keyword>
<dbReference type="Proteomes" id="UP000054558">
    <property type="component" value="Unassembled WGS sequence"/>
</dbReference>
<gene>
    <name evidence="3" type="ORF">KFL_000780070</name>
</gene>
<feature type="coiled-coil region" evidence="1">
    <location>
        <begin position="315"/>
        <end position="388"/>
    </location>
</feature>
<feature type="region of interest" description="Disordered" evidence="2">
    <location>
        <begin position="1018"/>
        <end position="1047"/>
    </location>
</feature>